<name>A0ABX8K1L9_9CAUD</name>
<accession>A0ABX8K1L9</accession>
<evidence type="ECO:0000313" key="1">
    <source>
        <dbReference type="EMBL" id="QWY13499.1"/>
    </source>
</evidence>
<keyword evidence="2" id="KW-1185">Reference proteome</keyword>
<protein>
    <submittedName>
        <fullName evidence="1">Uncharacterized protein</fullName>
    </submittedName>
</protein>
<reference evidence="1 2" key="1">
    <citation type="submission" date="2021-05" db="EMBL/GenBank/DDBJ databases">
        <title>Bacteriophage ZX1 recognizing capsular polysaccharide shows therapeutic potential in serotype K47 Klebsiella pneumoniae infections.</title>
        <authorList>
            <person name="Shu R."/>
            <person name="Hao G."/>
            <person name="Wang H."/>
        </authorList>
    </citation>
    <scope>NUCLEOTIDE SEQUENCE [LARGE SCALE GENOMIC DNA]</scope>
</reference>
<sequence>MIKYDVYKRAGVYHRVAINTSLYSNVWFYNERRKVWMLSHLRAIDMLLEVHPVLVARNVVFKDKACSQ</sequence>
<proteinExistence type="predicted"/>
<dbReference type="EMBL" id="MZ208805">
    <property type="protein sequence ID" value="QWY13499.1"/>
    <property type="molecule type" value="Genomic_DNA"/>
</dbReference>
<dbReference type="EMBL" id="MZ208805">
    <property type="protein sequence ID" value="QWY13497.1"/>
    <property type="molecule type" value="Genomic_DNA"/>
</dbReference>
<evidence type="ECO:0000313" key="2">
    <source>
        <dbReference type="Proteomes" id="UP000886868"/>
    </source>
</evidence>
<organism evidence="1 2">
    <name type="scientific">Klebsiella phage SRD2021</name>
    <dbReference type="NCBI Taxonomy" id="2851026"/>
    <lineage>
        <taxon>Viruses</taxon>
        <taxon>Duplodnaviria</taxon>
        <taxon>Heunggongvirae</taxon>
        <taxon>Uroviricota</taxon>
        <taxon>Caudoviricetes</taxon>
        <taxon>Autographivirales</taxon>
        <taxon>Autoscriptoviridae</taxon>
        <taxon>Slopekvirinae</taxon>
        <taxon>Drulisvirus</taxon>
        <taxon>Drulisvirus SRD2021</taxon>
    </lineage>
</organism>
<dbReference type="Proteomes" id="UP000886868">
    <property type="component" value="Segment"/>
</dbReference>